<evidence type="ECO:0000256" key="2">
    <source>
        <dbReference type="RuleBase" id="RU361260"/>
    </source>
</evidence>
<feature type="compositionally biased region" description="Pro residues" evidence="3">
    <location>
        <begin position="853"/>
        <end position="866"/>
    </location>
</feature>
<name>A0AAD8L4W0_TARER</name>
<feature type="compositionally biased region" description="Pro residues" evidence="3">
    <location>
        <begin position="339"/>
        <end position="379"/>
    </location>
</feature>
<feature type="region of interest" description="Disordered" evidence="3">
    <location>
        <begin position="817"/>
        <end position="866"/>
    </location>
</feature>
<feature type="compositionally biased region" description="Basic and acidic residues" evidence="3">
    <location>
        <begin position="822"/>
        <end position="835"/>
    </location>
</feature>
<evidence type="ECO:0000256" key="4">
    <source>
        <dbReference type="SAM" id="Phobius"/>
    </source>
</evidence>
<feature type="region of interest" description="Disordered" evidence="3">
    <location>
        <begin position="178"/>
        <end position="396"/>
    </location>
</feature>
<dbReference type="Gene3D" id="1.20.58.2220">
    <property type="entry name" value="Formin, FH2 domain"/>
    <property type="match status" value="1"/>
</dbReference>
<feature type="chain" id="PRO_5041918987" description="Formin-like protein" evidence="5">
    <location>
        <begin position="31"/>
        <end position="866"/>
    </location>
</feature>
<dbReference type="InterPro" id="IPR015425">
    <property type="entry name" value="FH2_Formin"/>
</dbReference>
<dbReference type="SMART" id="SM00498">
    <property type="entry name" value="FH2"/>
    <property type="match status" value="1"/>
</dbReference>
<dbReference type="EMBL" id="JAUHHV010000001">
    <property type="protein sequence ID" value="KAK1435650.1"/>
    <property type="molecule type" value="Genomic_DNA"/>
</dbReference>
<dbReference type="InterPro" id="IPR027643">
    <property type="entry name" value="Formin-like_plant"/>
</dbReference>
<keyword evidence="8" id="KW-1185">Reference proteome</keyword>
<keyword evidence="5" id="KW-0732">Signal</keyword>
<organism evidence="7 8">
    <name type="scientific">Tagetes erecta</name>
    <name type="common">African marigold</name>
    <dbReference type="NCBI Taxonomy" id="13708"/>
    <lineage>
        <taxon>Eukaryota</taxon>
        <taxon>Viridiplantae</taxon>
        <taxon>Streptophyta</taxon>
        <taxon>Embryophyta</taxon>
        <taxon>Tracheophyta</taxon>
        <taxon>Spermatophyta</taxon>
        <taxon>Magnoliopsida</taxon>
        <taxon>eudicotyledons</taxon>
        <taxon>Gunneridae</taxon>
        <taxon>Pentapetalae</taxon>
        <taxon>asterids</taxon>
        <taxon>campanulids</taxon>
        <taxon>Asterales</taxon>
        <taxon>Asteraceae</taxon>
        <taxon>Asteroideae</taxon>
        <taxon>Heliantheae alliance</taxon>
        <taxon>Tageteae</taxon>
        <taxon>Tagetes</taxon>
    </lineage>
</organism>
<keyword evidence="4" id="KW-0812">Transmembrane</keyword>
<keyword evidence="4" id="KW-1133">Transmembrane helix</keyword>
<evidence type="ECO:0000313" key="8">
    <source>
        <dbReference type="Proteomes" id="UP001229421"/>
    </source>
</evidence>
<evidence type="ECO:0000313" key="7">
    <source>
        <dbReference type="EMBL" id="KAK1435650.1"/>
    </source>
</evidence>
<comment type="caution">
    <text evidence="7">The sequence shown here is derived from an EMBL/GenBank/DDBJ whole genome shotgun (WGS) entry which is preliminary data.</text>
</comment>
<accession>A0AAD8L4W0</accession>
<reference evidence="7" key="1">
    <citation type="journal article" date="2023" name="bioRxiv">
        <title>Improved chromosome-level genome assembly for marigold (Tagetes erecta).</title>
        <authorList>
            <person name="Jiang F."/>
            <person name="Yuan L."/>
            <person name="Wang S."/>
            <person name="Wang H."/>
            <person name="Xu D."/>
            <person name="Wang A."/>
            <person name="Fan W."/>
        </authorList>
    </citation>
    <scope>NUCLEOTIDE SEQUENCE</scope>
    <source>
        <strain evidence="7">WSJ</strain>
        <tissue evidence="7">Leaf</tissue>
    </source>
</reference>
<sequence length="866" mass="94320">MFREIMRAKGVISIMLIIVLLYPLADVVDSVTDQQQPNAADNRIDWEETIDEETAELLWVNCRAELGYTMEDFHDPHVKKTLLNCLREKRIVLSKSRKDKLTRKWYIEYLVSFLHKPNGHSGRRRLGESVSQGTVVVVVIVTAVVTLCVAGLLFYCYVRNYGLCGIHNDEKPLLSLSLGKNSTSGDSKKVKSNSKGGNGNTKMDSNESDDSGLHMKVSLDPNAPPAAGRVKSSLRHTLKPRAVRAESSLRPTGRMEASVRFSGGKTDSPVGGSPVFSPATATATAAATTAPLSPATAPHSPATAPHSPATAPSNFSPVVAPSTPPGPRTELTQTQGAAPSPPPPQVAVPPPPPPPPAGAPPPPPPKPGGITSGPPPPPRRLGASIRPPRRADPVDASKAKLKPFFWDKVMAKPDQQMVWDKIKSGSFQFNEEMIESLFGYHAPAKDKEQDTKSAPAKEPQTHFVQIIDPKKAQNLSILLKALNVTTEEVSAALIEGNELPLEIVQTLLKMAPTSEEELKLRLYGGDLSRLGPAERFLKALVEIPYAFRRLESLLFMCTLQDEEANIKESFETLEAACVELKQSRLFLKLLEAVLKTGNRMNVGTFRGSAKAFKLDTLLKLSDVKGIDGKTTLLHFVVQEIMRGEGIRAVRAAKVVNKSICISETKDLIAASSEVEADELYCRIGLEVVLGLSSELENVTKAAIIDVDGLTSSVSKLGHGLVKARESLNTDMKNLELQSEDAEGDEFWLILSGFVETAEKEITWMFEEEKKIMALVKSTADYFHGKSGKDEGLRLFSVVRDFLIILEKVCKEIQAAPIKPQKKKDDPALETPKNDDLQPGVQEDDQSQALGDGPMPPLPPIPSLTKS</sequence>
<dbReference type="Pfam" id="PF02181">
    <property type="entry name" value="FH2"/>
    <property type="match status" value="1"/>
</dbReference>
<dbReference type="SUPFAM" id="SSF101447">
    <property type="entry name" value="Formin homology 2 domain (FH2 domain)"/>
    <property type="match status" value="1"/>
</dbReference>
<dbReference type="PANTHER" id="PTHR23213">
    <property type="entry name" value="FORMIN-RELATED"/>
    <property type="match status" value="1"/>
</dbReference>
<dbReference type="GO" id="GO:0051015">
    <property type="term" value="F:actin filament binding"/>
    <property type="evidence" value="ECO:0007669"/>
    <property type="project" value="InterPro"/>
</dbReference>
<evidence type="ECO:0000256" key="1">
    <source>
        <dbReference type="ARBA" id="ARBA00025793"/>
    </source>
</evidence>
<protein>
    <recommendedName>
        <fullName evidence="2">Formin-like protein</fullName>
    </recommendedName>
</protein>
<dbReference type="PROSITE" id="PS51444">
    <property type="entry name" value="FH2"/>
    <property type="match status" value="1"/>
</dbReference>
<gene>
    <name evidence="7" type="ORF">QVD17_01416</name>
</gene>
<feature type="compositionally biased region" description="Basic residues" evidence="3">
    <location>
        <begin position="232"/>
        <end position="242"/>
    </location>
</feature>
<proteinExistence type="inferred from homology"/>
<comment type="similarity">
    <text evidence="1">Belongs to the formin-like family. Class-I subfamily.</text>
</comment>
<evidence type="ECO:0000256" key="5">
    <source>
        <dbReference type="SAM" id="SignalP"/>
    </source>
</evidence>
<feature type="domain" description="FH2" evidence="6">
    <location>
        <begin position="391"/>
        <end position="831"/>
    </location>
</feature>
<dbReference type="GO" id="GO:0045010">
    <property type="term" value="P:actin nucleation"/>
    <property type="evidence" value="ECO:0007669"/>
    <property type="project" value="InterPro"/>
</dbReference>
<feature type="compositionally biased region" description="Low complexity" evidence="3">
    <location>
        <begin position="277"/>
        <end position="313"/>
    </location>
</feature>
<dbReference type="Proteomes" id="UP001229421">
    <property type="component" value="Unassembled WGS sequence"/>
</dbReference>
<dbReference type="AlphaFoldDB" id="A0AAD8L4W0"/>
<dbReference type="InterPro" id="IPR042201">
    <property type="entry name" value="FH2_Formin_sf"/>
</dbReference>
<evidence type="ECO:0000256" key="3">
    <source>
        <dbReference type="SAM" id="MobiDB-lite"/>
    </source>
</evidence>
<feature type="signal peptide" evidence="5">
    <location>
        <begin position="1"/>
        <end position="30"/>
    </location>
</feature>
<dbReference type="PANTHER" id="PTHR23213:SF359">
    <property type="entry name" value="FORMIN-LIKE PROTEIN"/>
    <property type="match status" value="1"/>
</dbReference>
<evidence type="ECO:0000259" key="6">
    <source>
        <dbReference type="PROSITE" id="PS51444"/>
    </source>
</evidence>
<keyword evidence="4" id="KW-0472">Membrane</keyword>
<feature type="transmembrane region" description="Helical" evidence="4">
    <location>
        <begin position="135"/>
        <end position="158"/>
    </location>
</feature>